<comment type="cofactor">
    <cofactor evidence="1 8">
        <name>heme</name>
        <dbReference type="ChEBI" id="CHEBI:30413"/>
    </cofactor>
</comment>
<accession>A0AAD5VA72</accession>
<sequence length="492" mass="57127">MDIMFKMIRASKEAYLAEFYQELFNQYRSTTLNLRLMWSDTIITMDEEHIKFILATGFQHFWRGRRQKERMELFLGDGIFNRDDEQWKAHRNLARPFFSRDRISDFEIFERYTDATLSIISSLTDAGEPIEVQDLYARFTLDTASEALFGERLDTLHRALPIPGKSTMSAKGSATKDEFGDFVQSFEVAQEIVVRRSGKGYFWPATQLLKDDIEPHADVISKFLEPMISRVLRNKAQMKKAGIVPTVEQSTFLDYLADNTEDPKVIRDQLLNILLAGRDTTSCLLTFVTYFMALHPEVVQKMREEVFKFIGATRAPTIDDIKELRYMINETLRLFPPVPINQREVRNRPVLFPKSDGTFLEESQAPIYAPANTVVIYFQWFTHRNPTLWGPDADVFDPERWLDDRLRTFTENPMIFTPFSAGPRICIGQNYARNEATFFLVRLLQQYDTFTLAPEVQPEGSLPPPEWKRAVGRKGIEKLRPAYALTLFAKVR</sequence>
<evidence type="ECO:0000256" key="2">
    <source>
        <dbReference type="ARBA" id="ARBA00010617"/>
    </source>
</evidence>
<dbReference type="PANTHER" id="PTHR24287:SF1">
    <property type="entry name" value="P450, PUTATIVE (EUROFUNG)-RELATED"/>
    <property type="match status" value="1"/>
</dbReference>
<evidence type="ECO:0000313" key="11">
    <source>
        <dbReference type="Proteomes" id="UP001212997"/>
    </source>
</evidence>
<dbReference type="Pfam" id="PF00067">
    <property type="entry name" value="p450"/>
    <property type="match status" value="1"/>
</dbReference>
<dbReference type="AlphaFoldDB" id="A0AAD5VA72"/>
<dbReference type="InterPro" id="IPR001128">
    <property type="entry name" value="Cyt_P450"/>
</dbReference>
<keyword evidence="4 8" id="KW-0479">Metal-binding</keyword>
<dbReference type="InterPro" id="IPR047146">
    <property type="entry name" value="Cyt_P450_E_CYP52_fungi"/>
</dbReference>
<dbReference type="Gene3D" id="1.10.630.10">
    <property type="entry name" value="Cytochrome P450"/>
    <property type="match status" value="1"/>
</dbReference>
<dbReference type="InterPro" id="IPR017972">
    <property type="entry name" value="Cyt_P450_CS"/>
</dbReference>
<dbReference type="GO" id="GO:0005506">
    <property type="term" value="F:iron ion binding"/>
    <property type="evidence" value="ECO:0007669"/>
    <property type="project" value="InterPro"/>
</dbReference>
<keyword evidence="3 8" id="KW-0349">Heme</keyword>
<reference evidence="10" key="1">
    <citation type="submission" date="2022-07" db="EMBL/GenBank/DDBJ databases">
        <title>Genome Sequence of Physisporinus lineatus.</title>
        <authorList>
            <person name="Buettner E."/>
        </authorList>
    </citation>
    <scope>NUCLEOTIDE SEQUENCE</scope>
    <source>
        <strain evidence="10">VT162</strain>
    </source>
</reference>
<evidence type="ECO:0000256" key="4">
    <source>
        <dbReference type="ARBA" id="ARBA00022723"/>
    </source>
</evidence>
<evidence type="ECO:0000313" key="10">
    <source>
        <dbReference type="EMBL" id="KAJ3490114.1"/>
    </source>
</evidence>
<dbReference type="Proteomes" id="UP001212997">
    <property type="component" value="Unassembled WGS sequence"/>
</dbReference>
<dbReference type="GO" id="GO:0016705">
    <property type="term" value="F:oxidoreductase activity, acting on paired donors, with incorporation or reduction of molecular oxygen"/>
    <property type="evidence" value="ECO:0007669"/>
    <property type="project" value="InterPro"/>
</dbReference>
<dbReference type="InterPro" id="IPR002401">
    <property type="entry name" value="Cyt_P450_E_grp-I"/>
</dbReference>
<evidence type="ECO:0000256" key="3">
    <source>
        <dbReference type="ARBA" id="ARBA00022617"/>
    </source>
</evidence>
<comment type="caution">
    <text evidence="10">The sequence shown here is derived from an EMBL/GenBank/DDBJ whole genome shotgun (WGS) entry which is preliminary data.</text>
</comment>
<evidence type="ECO:0000256" key="9">
    <source>
        <dbReference type="RuleBase" id="RU000461"/>
    </source>
</evidence>
<dbReference type="GO" id="GO:0004497">
    <property type="term" value="F:monooxygenase activity"/>
    <property type="evidence" value="ECO:0007669"/>
    <property type="project" value="UniProtKB-KW"/>
</dbReference>
<dbReference type="PANTHER" id="PTHR24287">
    <property type="entry name" value="P450, PUTATIVE (EUROFUNG)-RELATED"/>
    <property type="match status" value="1"/>
</dbReference>
<feature type="binding site" description="axial binding residue" evidence="8">
    <location>
        <position position="426"/>
    </location>
    <ligand>
        <name>heme</name>
        <dbReference type="ChEBI" id="CHEBI:30413"/>
    </ligand>
    <ligandPart>
        <name>Fe</name>
        <dbReference type="ChEBI" id="CHEBI:18248"/>
    </ligandPart>
</feature>
<evidence type="ECO:0000256" key="7">
    <source>
        <dbReference type="ARBA" id="ARBA00023033"/>
    </source>
</evidence>
<organism evidence="10 11">
    <name type="scientific">Meripilus lineatus</name>
    <dbReference type="NCBI Taxonomy" id="2056292"/>
    <lineage>
        <taxon>Eukaryota</taxon>
        <taxon>Fungi</taxon>
        <taxon>Dikarya</taxon>
        <taxon>Basidiomycota</taxon>
        <taxon>Agaricomycotina</taxon>
        <taxon>Agaricomycetes</taxon>
        <taxon>Polyporales</taxon>
        <taxon>Meripilaceae</taxon>
        <taxon>Meripilus</taxon>
    </lineage>
</organism>
<evidence type="ECO:0000256" key="8">
    <source>
        <dbReference type="PIRSR" id="PIRSR602401-1"/>
    </source>
</evidence>
<dbReference type="PROSITE" id="PS00086">
    <property type="entry name" value="CYTOCHROME_P450"/>
    <property type="match status" value="1"/>
</dbReference>
<keyword evidence="6 8" id="KW-0408">Iron</keyword>
<dbReference type="EMBL" id="JANAWD010000033">
    <property type="protein sequence ID" value="KAJ3490114.1"/>
    <property type="molecule type" value="Genomic_DNA"/>
</dbReference>
<comment type="similarity">
    <text evidence="2 9">Belongs to the cytochrome P450 family.</text>
</comment>
<dbReference type="GO" id="GO:0020037">
    <property type="term" value="F:heme binding"/>
    <property type="evidence" value="ECO:0007669"/>
    <property type="project" value="InterPro"/>
</dbReference>
<evidence type="ECO:0000256" key="5">
    <source>
        <dbReference type="ARBA" id="ARBA00023002"/>
    </source>
</evidence>
<gene>
    <name evidence="10" type="ORF">NLI96_g1666</name>
</gene>
<protein>
    <recommendedName>
        <fullName evidence="12">Cytochrome P450</fullName>
    </recommendedName>
</protein>
<evidence type="ECO:0008006" key="12">
    <source>
        <dbReference type="Google" id="ProtNLM"/>
    </source>
</evidence>
<evidence type="ECO:0000256" key="1">
    <source>
        <dbReference type="ARBA" id="ARBA00001971"/>
    </source>
</evidence>
<dbReference type="SUPFAM" id="SSF48264">
    <property type="entry name" value="Cytochrome P450"/>
    <property type="match status" value="1"/>
</dbReference>
<name>A0AAD5VA72_9APHY</name>
<evidence type="ECO:0000256" key="6">
    <source>
        <dbReference type="ARBA" id="ARBA00023004"/>
    </source>
</evidence>
<proteinExistence type="inferred from homology"/>
<keyword evidence="5 9" id="KW-0560">Oxidoreductase</keyword>
<dbReference type="InterPro" id="IPR036396">
    <property type="entry name" value="Cyt_P450_sf"/>
</dbReference>
<dbReference type="PRINTS" id="PR00463">
    <property type="entry name" value="EP450I"/>
</dbReference>
<dbReference type="PRINTS" id="PR00385">
    <property type="entry name" value="P450"/>
</dbReference>
<keyword evidence="11" id="KW-1185">Reference proteome</keyword>
<keyword evidence="7 9" id="KW-0503">Monooxygenase</keyword>